<keyword evidence="2" id="KW-0732">Signal</keyword>
<evidence type="ECO:0008006" key="5">
    <source>
        <dbReference type="Google" id="ProtNLM"/>
    </source>
</evidence>
<feature type="region of interest" description="Disordered" evidence="1">
    <location>
        <begin position="55"/>
        <end position="80"/>
    </location>
</feature>
<dbReference type="EMBL" id="JABVEC010000027">
    <property type="protein sequence ID" value="MBC6469468.1"/>
    <property type="molecule type" value="Genomic_DNA"/>
</dbReference>
<dbReference type="PROSITE" id="PS51257">
    <property type="entry name" value="PROKAR_LIPOPROTEIN"/>
    <property type="match status" value="1"/>
</dbReference>
<sequence>MRTRSRIAAVPVAAVAVTILAGCADRSEVATFTDEHGRACTATVVIDGDDRDKEATTLDCEYPPAGKTPGRTTQQPLPKH</sequence>
<proteinExistence type="predicted"/>
<dbReference type="Proteomes" id="UP000805614">
    <property type="component" value="Unassembled WGS sequence"/>
</dbReference>
<evidence type="ECO:0000313" key="4">
    <source>
        <dbReference type="Proteomes" id="UP000805614"/>
    </source>
</evidence>
<evidence type="ECO:0000256" key="1">
    <source>
        <dbReference type="SAM" id="MobiDB-lite"/>
    </source>
</evidence>
<organism evidence="3 4">
    <name type="scientific">Actinomadura alba</name>
    <dbReference type="NCBI Taxonomy" id="406431"/>
    <lineage>
        <taxon>Bacteria</taxon>
        <taxon>Bacillati</taxon>
        <taxon>Actinomycetota</taxon>
        <taxon>Actinomycetes</taxon>
        <taxon>Streptosporangiales</taxon>
        <taxon>Thermomonosporaceae</taxon>
        <taxon>Actinomadura</taxon>
    </lineage>
</organism>
<protein>
    <recommendedName>
        <fullName evidence="5">Secreted protein</fullName>
    </recommendedName>
</protein>
<gene>
    <name evidence="3" type="ORF">HKK74_28845</name>
</gene>
<name>A0ABR7LYK7_9ACTN</name>
<evidence type="ECO:0000313" key="3">
    <source>
        <dbReference type="EMBL" id="MBC6469468.1"/>
    </source>
</evidence>
<feature type="compositionally biased region" description="Polar residues" evidence="1">
    <location>
        <begin position="70"/>
        <end position="80"/>
    </location>
</feature>
<evidence type="ECO:0000256" key="2">
    <source>
        <dbReference type="SAM" id="SignalP"/>
    </source>
</evidence>
<feature type="chain" id="PRO_5046307495" description="Secreted protein" evidence="2">
    <location>
        <begin position="24"/>
        <end position="80"/>
    </location>
</feature>
<feature type="signal peptide" evidence="2">
    <location>
        <begin position="1"/>
        <end position="23"/>
    </location>
</feature>
<keyword evidence="4" id="KW-1185">Reference proteome</keyword>
<reference evidence="3 4" key="1">
    <citation type="submission" date="2020-06" db="EMBL/GenBank/DDBJ databases">
        <title>Actinomadura xiongansis sp. nov., isolated from soil of Baiyangdian.</title>
        <authorList>
            <person name="Zhang X."/>
        </authorList>
    </citation>
    <scope>NUCLEOTIDE SEQUENCE [LARGE SCALE GENOMIC DNA]</scope>
    <source>
        <strain evidence="3 4">HBUM206468</strain>
    </source>
</reference>
<accession>A0ABR7LYK7</accession>
<comment type="caution">
    <text evidence="3">The sequence shown here is derived from an EMBL/GenBank/DDBJ whole genome shotgun (WGS) entry which is preliminary data.</text>
</comment>
<dbReference type="RefSeq" id="WP_187246513.1">
    <property type="nucleotide sequence ID" value="NZ_BAAAOK010000011.1"/>
</dbReference>